<sequence length="118" mass="13588">MFDWNSYLNLANSLSNNSDEESKRSAISRAYYSSFHNARSYLDKKGINYKSQKNVHFAVWNTFSMLSGDARKISAKGDRLKYKRQQADYDNEISSVNNLTKDALLDAKFINDTISKLK</sequence>
<dbReference type="Gene3D" id="1.20.120.330">
    <property type="entry name" value="Nucleotidyltransferases domain 2"/>
    <property type="match status" value="1"/>
</dbReference>
<dbReference type="Pfam" id="PF05168">
    <property type="entry name" value="HEPN"/>
    <property type="match status" value="1"/>
</dbReference>
<name>A0A6I2M9H9_9BACI</name>
<organism evidence="2 3">
    <name type="scientific">Metabacillus idriensis</name>
    <dbReference type="NCBI Taxonomy" id="324768"/>
    <lineage>
        <taxon>Bacteria</taxon>
        <taxon>Bacillati</taxon>
        <taxon>Bacillota</taxon>
        <taxon>Bacilli</taxon>
        <taxon>Bacillales</taxon>
        <taxon>Bacillaceae</taxon>
        <taxon>Metabacillus</taxon>
    </lineage>
</organism>
<dbReference type="EMBL" id="WKKF01000002">
    <property type="protein sequence ID" value="MRX54860.1"/>
    <property type="molecule type" value="Genomic_DNA"/>
</dbReference>
<keyword evidence="3" id="KW-1185">Reference proteome</keyword>
<dbReference type="Proteomes" id="UP000441585">
    <property type="component" value="Unassembled WGS sequence"/>
</dbReference>
<comment type="caution">
    <text evidence="2">The sequence shown here is derived from an EMBL/GenBank/DDBJ whole genome shotgun (WGS) entry which is preliminary data.</text>
</comment>
<dbReference type="RefSeq" id="WP_154318812.1">
    <property type="nucleotide sequence ID" value="NZ_CAJGAA010000002.1"/>
</dbReference>
<reference evidence="2 3" key="1">
    <citation type="submission" date="2019-11" db="EMBL/GenBank/DDBJ databases">
        <title>Bacillus idriensis genome.</title>
        <authorList>
            <person name="Konopka E.N."/>
            <person name="Newman J.D."/>
        </authorList>
    </citation>
    <scope>NUCLEOTIDE SEQUENCE [LARGE SCALE GENOMIC DNA]</scope>
    <source>
        <strain evidence="2 3">DSM 19097</strain>
    </source>
</reference>
<proteinExistence type="predicted"/>
<evidence type="ECO:0000313" key="2">
    <source>
        <dbReference type="EMBL" id="MRX54860.1"/>
    </source>
</evidence>
<evidence type="ECO:0000259" key="1">
    <source>
        <dbReference type="Pfam" id="PF05168"/>
    </source>
</evidence>
<evidence type="ECO:0000313" key="3">
    <source>
        <dbReference type="Proteomes" id="UP000441585"/>
    </source>
</evidence>
<gene>
    <name evidence="2" type="ORF">GJU41_12830</name>
</gene>
<feature type="domain" description="HEPN" evidence="1">
    <location>
        <begin position="14"/>
        <end position="110"/>
    </location>
</feature>
<dbReference type="InterPro" id="IPR007842">
    <property type="entry name" value="HEPN_dom"/>
</dbReference>
<accession>A0A6I2M9H9</accession>
<protein>
    <submittedName>
        <fullName evidence="2">HEPN domain-containing protein</fullName>
    </submittedName>
</protein>
<dbReference type="AlphaFoldDB" id="A0A6I2M9H9"/>